<dbReference type="GO" id="GO:0005762">
    <property type="term" value="C:mitochondrial large ribosomal subunit"/>
    <property type="evidence" value="ECO:0007669"/>
    <property type="project" value="TreeGrafter"/>
</dbReference>
<keyword evidence="5" id="KW-0150">Chloroplast</keyword>
<gene>
    <name evidence="4 5" type="primary">rpl13</name>
</gene>
<comment type="similarity">
    <text evidence="1 4">Belongs to the universal ribosomal protein uL13 family.</text>
</comment>
<geneLocation type="chloroplast" evidence="5"/>
<dbReference type="PANTHER" id="PTHR11545">
    <property type="entry name" value="RIBOSOMAL PROTEIN L13"/>
    <property type="match status" value="1"/>
</dbReference>
<dbReference type="GO" id="GO:0003729">
    <property type="term" value="F:mRNA binding"/>
    <property type="evidence" value="ECO:0007669"/>
    <property type="project" value="TreeGrafter"/>
</dbReference>
<dbReference type="AlphaFoldDB" id="A0A2U9NQ99"/>
<evidence type="ECO:0000256" key="2">
    <source>
        <dbReference type="ARBA" id="ARBA00022980"/>
    </source>
</evidence>
<dbReference type="PIRSF" id="PIRSF002181">
    <property type="entry name" value="Ribosomal_L13"/>
    <property type="match status" value="1"/>
</dbReference>
<dbReference type="NCBIfam" id="TIGR01066">
    <property type="entry name" value="rplM_bact"/>
    <property type="match status" value="1"/>
</dbReference>
<comment type="subunit">
    <text evidence="4">Part of the 50S ribosomal subunit.</text>
</comment>
<evidence type="ECO:0000256" key="4">
    <source>
        <dbReference type="HAMAP-Rule" id="MF_01366"/>
    </source>
</evidence>
<organism evidence="5">
    <name type="scientific">Attheya longicornis</name>
    <dbReference type="NCBI Taxonomy" id="451786"/>
    <lineage>
        <taxon>Eukaryota</taxon>
        <taxon>Sar</taxon>
        <taxon>Stramenopiles</taxon>
        <taxon>Ochrophyta</taxon>
        <taxon>Bacillariophyta</taxon>
        <taxon>Coscinodiscophyceae</taxon>
        <taxon>Chaetocerotophycidae</taxon>
        <taxon>Chaetocerotales</taxon>
        <taxon>Attheyaceae</taxon>
        <taxon>Attheya</taxon>
    </lineage>
</organism>
<keyword evidence="5" id="KW-0934">Plastid</keyword>
<evidence type="ECO:0000313" key="5">
    <source>
        <dbReference type="EMBL" id="AWT39175.1"/>
    </source>
</evidence>
<comment type="subcellular location">
    <subcellularLocation>
        <location evidence="4">Plastid</location>
        <location evidence="4">Chloroplast</location>
    </subcellularLocation>
</comment>
<dbReference type="EMBL" id="MG755798">
    <property type="protein sequence ID" value="AWT39175.1"/>
    <property type="molecule type" value="Genomic_DNA"/>
</dbReference>
<dbReference type="InterPro" id="IPR005823">
    <property type="entry name" value="Ribosomal_uL13_bac-type"/>
</dbReference>
<dbReference type="HAMAP" id="MF_01366">
    <property type="entry name" value="Ribosomal_uL13"/>
    <property type="match status" value="1"/>
</dbReference>
<sequence>MNETFIPDSNSTKRKWYVIDCQNQKLGRLLSTIVPLLTGKVKPYYHPALDIGDCIILINAEALTLGGTSDFRKFHVYCPGRPGSSLKQVLNNLPQQIIERSIRCMMPNGYAEKNLAKRLKIYEGPNHPHIAQNPIELNLDQFEFFNYNNDI</sequence>
<dbReference type="RefSeq" id="YP_009496462.1">
    <property type="nucleotide sequence ID" value="NC_037999.1"/>
</dbReference>
<protein>
    <recommendedName>
        <fullName evidence="4">Large ribosomal subunit protein uL13c</fullName>
    </recommendedName>
</protein>
<dbReference type="GO" id="GO:0006412">
    <property type="term" value="P:translation"/>
    <property type="evidence" value="ECO:0007669"/>
    <property type="project" value="UniProtKB-UniRule"/>
</dbReference>
<dbReference type="Pfam" id="PF00572">
    <property type="entry name" value="Ribosomal_L13"/>
    <property type="match status" value="1"/>
</dbReference>
<dbReference type="GeneID" id="36958808"/>
<dbReference type="GO" id="GO:0009507">
    <property type="term" value="C:chloroplast"/>
    <property type="evidence" value="ECO:0007669"/>
    <property type="project" value="UniProtKB-SubCell"/>
</dbReference>
<accession>A0A2U9NQ99</accession>
<keyword evidence="2 4" id="KW-0689">Ribosomal protein</keyword>
<dbReference type="Gene3D" id="3.90.1180.10">
    <property type="entry name" value="Ribosomal protein L13"/>
    <property type="match status" value="1"/>
</dbReference>
<reference evidence="5" key="1">
    <citation type="journal article" date="2018" name="Adv. Bot. Res.">
        <title>Evolution of the Plastid Genomes in Diatoms.</title>
        <authorList>
            <person name="Yu M."/>
            <person name="Ashworth M.P."/>
            <person name="Hajrah N.H."/>
            <person name="Khiyami M.A."/>
            <person name="Sabir M.J."/>
            <person name="Alhebshi A.M."/>
            <person name="Al-Malki A.L."/>
            <person name="Sabir J.S.M."/>
            <person name="Theriot E.C."/>
            <person name="Jansen R.K."/>
        </authorList>
    </citation>
    <scope>NUCLEOTIDE SEQUENCE</scope>
</reference>
<evidence type="ECO:0000256" key="1">
    <source>
        <dbReference type="ARBA" id="ARBA00006227"/>
    </source>
</evidence>
<evidence type="ECO:0000256" key="3">
    <source>
        <dbReference type="ARBA" id="ARBA00023274"/>
    </source>
</evidence>
<dbReference type="GO" id="GO:0017148">
    <property type="term" value="P:negative regulation of translation"/>
    <property type="evidence" value="ECO:0007669"/>
    <property type="project" value="TreeGrafter"/>
</dbReference>
<proteinExistence type="inferred from homology"/>
<dbReference type="PANTHER" id="PTHR11545:SF41">
    <property type="entry name" value="50S RIBOSOMAL PROTEIN L13, CHLOROPLASTIC"/>
    <property type="match status" value="1"/>
</dbReference>
<keyword evidence="3 4" id="KW-0687">Ribonucleoprotein</keyword>
<dbReference type="CDD" id="cd00392">
    <property type="entry name" value="Ribosomal_L13"/>
    <property type="match status" value="1"/>
</dbReference>
<dbReference type="InterPro" id="IPR005822">
    <property type="entry name" value="Ribosomal_uL13"/>
</dbReference>
<dbReference type="GO" id="GO:0003735">
    <property type="term" value="F:structural constituent of ribosome"/>
    <property type="evidence" value="ECO:0007669"/>
    <property type="project" value="InterPro"/>
</dbReference>
<dbReference type="InterPro" id="IPR036899">
    <property type="entry name" value="Ribosomal_uL13_sf"/>
</dbReference>
<dbReference type="SUPFAM" id="SSF52161">
    <property type="entry name" value="Ribosomal protein L13"/>
    <property type="match status" value="1"/>
</dbReference>
<name>A0A2U9NQ99_9STRA</name>